<name>A0A1C7P8U6_9BACT</name>
<dbReference type="GO" id="GO:0016740">
    <property type="term" value="F:transferase activity"/>
    <property type="evidence" value="ECO:0007669"/>
    <property type="project" value="UniProtKB-KW"/>
</dbReference>
<dbReference type="RefSeq" id="WP_067777755.1">
    <property type="nucleotide sequence ID" value="NZ_LIGX01000041.1"/>
</dbReference>
<accession>A0A1C7P8U6</accession>
<dbReference type="SUPFAM" id="SSF53383">
    <property type="entry name" value="PLP-dependent transferases"/>
    <property type="match status" value="1"/>
</dbReference>
<keyword evidence="2" id="KW-1185">Reference proteome</keyword>
<gene>
    <name evidence="1" type="ORF">PYTT_1785</name>
</gene>
<reference evidence="2" key="1">
    <citation type="submission" date="2016-09" db="EMBL/GenBank/DDBJ databases">
        <authorList>
            <person name="Koehorst J."/>
        </authorList>
    </citation>
    <scope>NUCLEOTIDE SEQUENCE [LARGE SCALE GENOMIC DNA]</scope>
</reference>
<sequence length="337" mass="38376">MTPPPSTTGPPGREPEIGAYFGLELPSYGNIPQNRPGRSVMLNSGRNALEYILRHLPGITRLHLPAYSCPSLLQPLARLGIPHTAYRITPRLELEQLPRLRPNEHILYINYYALKEHYIDTLAAHYGSRLIIDNSQSLYSPPRPGIPAFYSPRKNSGLPDGGIAVLDRPTLQLTERDTSYSAAGYLLQRLEQTAEAASPACEQSERRLDNLPMRRISLLTERLMHGIDYETARRIRWENFTHLHNRLRDYNKLPIDTSSIATPYCYPLWTGLPGLRNHLIDHGILIPRYWPETACDTPPGSTERQLADNLLPLPVDQRYTAEHMERIIRIVTDYYAA</sequence>
<organism evidence="1 2">
    <name type="scientific">Akkermansia glycaniphila</name>
    <dbReference type="NCBI Taxonomy" id="1679444"/>
    <lineage>
        <taxon>Bacteria</taxon>
        <taxon>Pseudomonadati</taxon>
        <taxon>Verrucomicrobiota</taxon>
        <taxon>Verrucomicrobiia</taxon>
        <taxon>Verrucomicrobiales</taxon>
        <taxon>Akkermansiaceae</taxon>
        <taxon>Akkermansia</taxon>
    </lineage>
</organism>
<dbReference type="EMBL" id="LT629973">
    <property type="protein sequence ID" value="SEH92727.1"/>
    <property type="molecule type" value="Genomic_DNA"/>
</dbReference>
<proteinExistence type="predicted"/>
<evidence type="ECO:0000313" key="2">
    <source>
        <dbReference type="Proteomes" id="UP000176204"/>
    </source>
</evidence>
<dbReference type="InterPro" id="IPR015424">
    <property type="entry name" value="PyrdxlP-dep_Trfase"/>
</dbReference>
<evidence type="ECO:0000313" key="1">
    <source>
        <dbReference type="EMBL" id="SEH92727.1"/>
    </source>
</evidence>
<dbReference type="AlphaFoldDB" id="A0A1C7P8U6"/>
<dbReference type="KEGG" id="agl:PYTT_1785"/>
<keyword evidence="1" id="KW-0808">Transferase</keyword>
<dbReference type="STRING" id="1679444.PYTT_1785"/>
<protein>
    <submittedName>
        <fullName evidence="1">Pyridoxal phosphate-dependent transferase</fullName>
    </submittedName>
</protein>
<dbReference type="OrthoDB" id="8955051at2"/>
<dbReference type="Proteomes" id="UP000176204">
    <property type="component" value="Chromosome I"/>
</dbReference>